<evidence type="ECO:0000313" key="3">
    <source>
        <dbReference type="EMBL" id="RUS66294.1"/>
    </source>
</evidence>
<keyword evidence="1" id="KW-1133">Transmembrane helix</keyword>
<dbReference type="EMBL" id="PQSP01000005">
    <property type="protein sequence ID" value="RUS66294.1"/>
    <property type="molecule type" value="Genomic_DNA"/>
</dbReference>
<dbReference type="RefSeq" id="WP_126980209.1">
    <property type="nucleotide sequence ID" value="NZ_PQSP01000005.1"/>
</dbReference>
<keyword evidence="4" id="KW-1185">Reference proteome</keyword>
<keyword evidence="1" id="KW-0812">Transmembrane</keyword>
<accession>A0A433SCD2</accession>
<protein>
    <recommendedName>
        <fullName evidence="2">CHASE2 domain-containing protein</fullName>
    </recommendedName>
</protein>
<keyword evidence="1" id="KW-0472">Membrane</keyword>
<dbReference type="OrthoDB" id="9802500at2"/>
<dbReference type="InterPro" id="IPR017181">
    <property type="entry name" value="Sig_transdc_His_kin_CHASE2"/>
</dbReference>
<evidence type="ECO:0000256" key="1">
    <source>
        <dbReference type="SAM" id="Phobius"/>
    </source>
</evidence>
<feature type="domain" description="CHASE2" evidence="2">
    <location>
        <begin position="38"/>
        <end position="356"/>
    </location>
</feature>
<gene>
    <name evidence="3" type="ORF">CUZ56_02020</name>
</gene>
<dbReference type="Proteomes" id="UP000286947">
    <property type="component" value="Unassembled WGS sequence"/>
</dbReference>
<organism evidence="3 4">
    <name type="scientific">Saezia sanguinis</name>
    <dbReference type="NCBI Taxonomy" id="1965230"/>
    <lineage>
        <taxon>Bacteria</taxon>
        <taxon>Pseudomonadati</taxon>
        <taxon>Pseudomonadota</taxon>
        <taxon>Betaproteobacteria</taxon>
        <taxon>Burkholderiales</taxon>
        <taxon>Saeziaceae</taxon>
        <taxon>Saezia</taxon>
    </lineage>
</organism>
<comment type="caution">
    <text evidence="3">The sequence shown here is derived from an EMBL/GenBank/DDBJ whole genome shotgun (WGS) entry which is preliminary data.</text>
</comment>
<sequence>MLWQMQQYWRRQRARRHWMIFVAGLLVLTIGLSLMNGLGRVDRLLADLSARLDGRRVSSDIVIVAIDDDSIAEFAKSAGLGFGRWPWPRQTHAVLLSRLHEAGAKVVGLDIFMPEEERMDPLADTVLASSIRQNNPVVLPISTYQPAGGDGWIEVLKPAGELADSAEQLAHINLIPDPDGIARSINLREGRDGAAGGIWNHMALAMWELGQQKKGQQYLIPGVRASRNVIDAIKKLESEGPDGHVIGREWLQDYHMLIPYAGPPGSYQRYSYIDVYEGKVGAEQLSGKYVLVGGTALGLGDTFATPMSSTDALMPGVEIIANVLDGLLQNVHRYPAPLWGNIIFNLIPVLLAIPLFYLGQPRTVLSGIVLLMLLDLICMWLLRRFASVQVLPAASLVCLMLAYPLWSWRRLELAMQQIMAEFSRMRRENGFFRDPQHVYGDRLERNLQAFESAAWQLRELQQMVRQSLDELPYVMLVTDASGQVILSNTEARRLFRVNPPLPTMAFEPALGGEEFFGDTEVQAHHLSALLSSHFLRSLLQQYEQSAYAKALIDFMAEDSSVLQAGWVEVNDGKTGAPYLLKIVPRVMTIERSQGWLVTLVNLSGGQRSEIQRDQVLRYLQENVCEQLIGLEKNTESHRCEKWVRQSLADLVMQVRGFLDFEYAQTSIYISEKLDLSELLLHELARVCAEQDLPWDLSQIPLTESLMMKGDPQILSKALHTVVSLLVRISGGGKMPVIKVKQRQDFGAAQKMVRHKQVYLIFPVTDISAYEQKKHIFKQPVPQETLPAEIEPETLQWWAVNVTMTRHAGTVRVEQTERSIGVMIEFMV</sequence>
<evidence type="ECO:0000313" key="4">
    <source>
        <dbReference type="Proteomes" id="UP000286947"/>
    </source>
</evidence>
<evidence type="ECO:0000259" key="2">
    <source>
        <dbReference type="SMART" id="SM01080"/>
    </source>
</evidence>
<feature type="transmembrane region" description="Helical" evidence="1">
    <location>
        <begin position="364"/>
        <end position="382"/>
    </location>
</feature>
<dbReference type="Pfam" id="PF05226">
    <property type="entry name" value="CHASE2"/>
    <property type="match status" value="1"/>
</dbReference>
<proteinExistence type="predicted"/>
<dbReference type="SMART" id="SM01080">
    <property type="entry name" value="CHASE2"/>
    <property type="match status" value="1"/>
</dbReference>
<reference evidence="3 4" key="1">
    <citation type="submission" date="2018-01" db="EMBL/GenBank/DDBJ databases">
        <title>Saezia sanguinis gen. nov., sp. nov., in the order Burkholderiales isolated from human blood.</title>
        <authorList>
            <person name="Medina-Pascual M.J."/>
            <person name="Valdezate S."/>
            <person name="Monzon S."/>
            <person name="Cuesta I."/>
            <person name="Carrasco G."/>
            <person name="Villalon P."/>
            <person name="Saez-Nieto J.A."/>
        </authorList>
    </citation>
    <scope>NUCLEOTIDE SEQUENCE [LARGE SCALE GENOMIC DNA]</scope>
    <source>
        <strain evidence="3 4">CNM695-12</strain>
    </source>
</reference>
<name>A0A433SCD2_9BURK</name>
<dbReference type="InterPro" id="IPR007890">
    <property type="entry name" value="CHASE2"/>
</dbReference>
<dbReference type="AlphaFoldDB" id="A0A433SCD2"/>
<dbReference type="PIRSF" id="PIRSF037347">
    <property type="entry name" value="STHK_CHASE2_PAS_prd"/>
    <property type="match status" value="1"/>
</dbReference>
<feature type="transmembrane region" description="Helical" evidence="1">
    <location>
        <begin position="338"/>
        <end position="357"/>
    </location>
</feature>